<comment type="caution">
    <text evidence="1">The sequence shown here is derived from an EMBL/GenBank/DDBJ whole genome shotgun (WGS) entry which is preliminary data.</text>
</comment>
<accession>A0A645FZH7</accession>
<sequence length="130" mass="14720">MLRKIKSCRNNSYDYRITDFFINCDTEDDVNIAAGRFSYILNRIIGIISSNRIAAGHINNRIAGSLNLSFQQWRLDSLLGCFLGLIITLGHTDPNESCSLSFHNGSDIRKVQINQRRNSNQIRNGLNTLS</sequence>
<reference evidence="1" key="1">
    <citation type="submission" date="2019-08" db="EMBL/GenBank/DDBJ databases">
        <authorList>
            <person name="Kucharzyk K."/>
            <person name="Murdoch R.W."/>
            <person name="Higgins S."/>
            <person name="Loffler F."/>
        </authorList>
    </citation>
    <scope>NUCLEOTIDE SEQUENCE</scope>
</reference>
<proteinExistence type="predicted"/>
<dbReference type="AlphaFoldDB" id="A0A645FZH7"/>
<organism evidence="1">
    <name type="scientific">bioreactor metagenome</name>
    <dbReference type="NCBI Taxonomy" id="1076179"/>
    <lineage>
        <taxon>unclassified sequences</taxon>
        <taxon>metagenomes</taxon>
        <taxon>ecological metagenomes</taxon>
    </lineage>
</organism>
<dbReference type="EMBL" id="VSSQ01067585">
    <property type="protein sequence ID" value="MPN19951.1"/>
    <property type="molecule type" value="Genomic_DNA"/>
</dbReference>
<dbReference type="AntiFam" id="ANF00119">
    <property type="entry name" value="Shadow ORF (opposite ftsZ)"/>
</dbReference>
<protein>
    <submittedName>
        <fullName evidence="1">Uncharacterized protein</fullName>
    </submittedName>
</protein>
<evidence type="ECO:0000313" key="1">
    <source>
        <dbReference type="EMBL" id="MPN19951.1"/>
    </source>
</evidence>
<name>A0A645FZH7_9ZZZZ</name>
<gene>
    <name evidence="1" type="ORF">SDC9_167326</name>
</gene>